<evidence type="ECO:0000313" key="1">
    <source>
        <dbReference type="EMBL" id="KHN24894.1"/>
    </source>
</evidence>
<accession>A0A0B2QY07</accession>
<gene>
    <name evidence="1" type="ORF">glysoja_028740</name>
</gene>
<feature type="non-terminal residue" evidence="1">
    <location>
        <position position="1"/>
    </location>
</feature>
<proteinExistence type="predicted"/>
<name>A0A0B2QY07_GLYSO</name>
<dbReference type="Proteomes" id="UP000053555">
    <property type="component" value="Unassembled WGS sequence"/>
</dbReference>
<dbReference type="AlphaFoldDB" id="A0A0B2QY07"/>
<sequence>ITLSGNILKGTTKNLIVEFGILKKFNINIHPWKTPLPKQVLWSPPLCGWTKCNSDRAARGSPGVASREGTFRDYRGSILGCFSINFQSQTQVHLSCLSLTFLELYNSGPPLELPNSLQLPTLKTLLLVNVGFTASDNGCADPFATCKLLNSLVLYECSLHNDEKILFICSSNLLNLKLDNTFRATTSKLDNA</sequence>
<organism evidence="1">
    <name type="scientific">Glycine soja</name>
    <name type="common">Wild soybean</name>
    <dbReference type="NCBI Taxonomy" id="3848"/>
    <lineage>
        <taxon>Eukaryota</taxon>
        <taxon>Viridiplantae</taxon>
        <taxon>Streptophyta</taxon>
        <taxon>Embryophyta</taxon>
        <taxon>Tracheophyta</taxon>
        <taxon>Spermatophyta</taxon>
        <taxon>Magnoliopsida</taxon>
        <taxon>eudicotyledons</taxon>
        <taxon>Gunneridae</taxon>
        <taxon>Pentapetalae</taxon>
        <taxon>rosids</taxon>
        <taxon>fabids</taxon>
        <taxon>Fabales</taxon>
        <taxon>Fabaceae</taxon>
        <taxon>Papilionoideae</taxon>
        <taxon>50 kb inversion clade</taxon>
        <taxon>NPAAA clade</taxon>
        <taxon>indigoferoid/millettioid clade</taxon>
        <taxon>Phaseoleae</taxon>
        <taxon>Glycine</taxon>
        <taxon>Glycine subgen. Soja</taxon>
    </lineage>
</organism>
<protein>
    <submittedName>
        <fullName evidence="1">Putative ribonuclease H protein</fullName>
    </submittedName>
</protein>
<reference evidence="1" key="1">
    <citation type="submission" date="2014-07" db="EMBL/GenBank/DDBJ databases">
        <title>Identification of a novel salt tolerance gene in wild soybean by whole-genome sequencing.</title>
        <authorList>
            <person name="Lam H.-M."/>
            <person name="Qi X."/>
            <person name="Li M.-W."/>
            <person name="Liu X."/>
            <person name="Xie M."/>
            <person name="Ni M."/>
            <person name="Xu X."/>
        </authorList>
    </citation>
    <scope>NUCLEOTIDE SEQUENCE [LARGE SCALE GENOMIC DNA]</scope>
    <source>
        <tissue evidence="1">Root</tissue>
    </source>
</reference>
<dbReference type="EMBL" id="KN654903">
    <property type="protein sequence ID" value="KHN24894.1"/>
    <property type="molecule type" value="Genomic_DNA"/>
</dbReference>